<reference evidence="3" key="1">
    <citation type="submission" date="2025-08" db="UniProtKB">
        <authorList>
            <consortium name="RefSeq"/>
        </authorList>
    </citation>
    <scope>IDENTIFICATION</scope>
    <source>
        <tissue evidence="3">Muscle</tissue>
    </source>
</reference>
<dbReference type="PROSITE" id="PS51444">
    <property type="entry name" value="FH2"/>
    <property type="match status" value="1"/>
</dbReference>
<feature type="domain" description="FH2" evidence="1">
    <location>
        <begin position="1"/>
        <end position="111"/>
    </location>
</feature>
<evidence type="ECO:0000259" key="1">
    <source>
        <dbReference type="PROSITE" id="PS51444"/>
    </source>
</evidence>
<sequence>MTKLPPPRTIKTAILKMDSTIVNREGIEKILSTMMPTEDEKNKIVEAQMNNTEVPLGTAEQFLLTLSSISELEARLRLWAFRLDYDTAEREKRNISIIYTANDGWIQGCHL</sequence>
<accession>A0ABM1RZB0</accession>
<dbReference type="InterPro" id="IPR042201">
    <property type="entry name" value="FH2_Formin_sf"/>
</dbReference>
<dbReference type="GeneID" id="111084237"/>
<proteinExistence type="predicted"/>
<organism evidence="2 3">
    <name type="scientific">Limulus polyphemus</name>
    <name type="common">Atlantic horseshoe crab</name>
    <dbReference type="NCBI Taxonomy" id="6850"/>
    <lineage>
        <taxon>Eukaryota</taxon>
        <taxon>Metazoa</taxon>
        <taxon>Ecdysozoa</taxon>
        <taxon>Arthropoda</taxon>
        <taxon>Chelicerata</taxon>
        <taxon>Merostomata</taxon>
        <taxon>Xiphosura</taxon>
        <taxon>Limulidae</taxon>
        <taxon>Limulus</taxon>
    </lineage>
</organism>
<evidence type="ECO:0000313" key="2">
    <source>
        <dbReference type="Proteomes" id="UP000694941"/>
    </source>
</evidence>
<dbReference type="Gene3D" id="1.20.58.2220">
    <property type="entry name" value="Formin, FH2 domain"/>
    <property type="match status" value="1"/>
</dbReference>
<evidence type="ECO:0000313" key="3">
    <source>
        <dbReference type="RefSeq" id="XP_022236715.1"/>
    </source>
</evidence>
<dbReference type="PANTHER" id="PTHR45920">
    <property type="entry name" value="FORMIN HOMOLOGY 2 DOMAIN CONTAINING, ISOFORM I"/>
    <property type="match status" value="1"/>
</dbReference>
<dbReference type="RefSeq" id="XP_022236715.1">
    <property type="nucleotide sequence ID" value="XM_022381007.1"/>
</dbReference>
<gene>
    <name evidence="3" type="primary">LOC111084237</name>
</gene>
<dbReference type="PANTHER" id="PTHR45920:SF4">
    <property type="entry name" value="FORMIN HOMOLOGY 2 DOMAIN CONTAINING, ISOFORM I"/>
    <property type="match status" value="1"/>
</dbReference>
<keyword evidence="2" id="KW-1185">Reference proteome</keyword>
<protein>
    <submittedName>
        <fullName evidence="3">FH1/FH2 domain-containing protein 3-like</fullName>
    </submittedName>
</protein>
<name>A0ABM1RZB0_LIMPO</name>
<dbReference type="Proteomes" id="UP000694941">
    <property type="component" value="Unplaced"/>
</dbReference>
<dbReference type="SUPFAM" id="SSF101447">
    <property type="entry name" value="Formin homology 2 domain (FH2 domain)"/>
    <property type="match status" value="1"/>
</dbReference>
<dbReference type="InterPro" id="IPR015425">
    <property type="entry name" value="FH2_Formin"/>
</dbReference>
<dbReference type="Pfam" id="PF02181">
    <property type="entry name" value="FH2"/>
    <property type="match status" value="1"/>
</dbReference>